<organism evidence="9 10">
    <name type="scientific">Stella humosa</name>
    <dbReference type="NCBI Taxonomy" id="94"/>
    <lineage>
        <taxon>Bacteria</taxon>
        <taxon>Pseudomonadati</taxon>
        <taxon>Pseudomonadota</taxon>
        <taxon>Alphaproteobacteria</taxon>
        <taxon>Rhodospirillales</taxon>
        <taxon>Stellaceae</taxon>
        <taxon>Stella</taxon>
    </lineage>
</organism>
<evidence type="ECO:0000313" key="10">
    <source>
        <dbReference type="Proteomes" id="UP000278222"/>
    </source>
</evidence>
<accession>A0A3N1ME80</accession>
<gene>
    <name evidence="9" type="ORF">EDC65_1221</name>
</gene>
<feature type="transmembrane region" description="Helical" evidence="7">
    <location>
        <begin position="102"/>
        <end position="123"/>
    </location>
</feature>
<dbReference type="InterPro" id="IPR035906">
    <property type="entry name" value="MetI-like_sf"/>
</dbReference>
<reference evidence="9 10" key="1">
    <citation type="submission" date="2018-11" db="EMBL/GenBank/DDBJ databases">
        <title>Genomic Encyclopedia of Type Strains, Phase IV (KMG-IV): sequencing the most valuable type-strain genomes for metagenomic binning, comparative biology and taxonomic classification.</title>
        <authorList>
            <person name="Goeker M."/>
        </authorList>
    </citation>
    <scope>NUCLEOTIDE SEQUENCE [LARGE SCALE GENOMIC DNA]</scope>
    <source>
        <strain evidence="9 10">DSM 5900</strain>
    </source>
</reference>
<dbReference type="SUPFAM" id="SSF161098">
    <property type="entry name" value="MetI-like"/>
    <property type="match status" value="1"/>
</dbReference>
<dbReference type="Pfam" id="PF19300">
    <property type="entry name" value="BPD_transp_1_N"/>
    <property type="match status" value="1"/>
</dbReference>
<feature type="transmembrane region" description="Helical" evidence="7">
    <location>
        <begin position="236"/>
        <end position="262"/>
    </location>
</feature>
<dbReference type="PANTHER" id="PTHR43163:SF6">
    <property type="entry name" value="DIPEPTIDE TRANSPORT SYSTEM PERMEASE PROTEIN DPPB-RELATED"/>
    <property type="match status" value="1"/>
</dbReference>
<comment type="caution">
    <text evidence="9">The sequence shown here is derived from an EMBL/GenBank/DDBJ whole genome shotgun (WGS) entry which is preliminary data.</text>
</comment>
<dbReference type="PROSITE" id="PS50928">
    <property type="entry name" value="ABC_TM1"/>
    <property type="match status" value="1"/>
</dbReference>
<dbReference type="Gene3D" id="1.10.3720.10">
    <property type="entry name" value="MetI-like"/>
    <property type="match status" value="1"/>
</dbReference>
<evidence type="ECO:0000256" key="3">
    <source>
        <dbReference type="ARBA" id="ARBA00022475"/>
    </source>
</evidence>
<keyword evidence="4 7" id="KW-0812">Transmembrane</keyword>
<evidence type="ECO:0000256" key="2">
    <source>
        <dbReference type="ARBA" id="ARBA00022448"/>
    </source>
</evidence>
<dbReference type="GO" id="GO:0071916">
    <property type="term" value="F:dipeptide transmembrane transporter activity"/>
    <property type="evidence" value="ECO:0007669"/>
    <property type="project" value="TreeGrafter"/>
</dbReference>
<sequence length="314" mass="33896">MFRFLATRLASAAVAALLSSLAVFLLMRAVPGDIVGQMLGQSGNDRTAEAALRGFFGLDRPLWAQFGDWLANTFTGNLGRSWYQGRPVATLVWDAFLVTAEIAVATLVIATLIGVPLGVLAGIREGTRTDAAIQAFNLLGLSAPVFWIGLMLMVGASALLEWSPPFAYMPPTVDLAENINIIILPVLSLSLLQAAAYSHFVRDTMVTELRREYVRAAIAKGLAPRQVYFKHALRNILIPLVTFIGLILIQILGGAVVIESLFSLPGLGRLILSGIQGRDYPVVQGALLFVVLIAIVVNFAIDLLYGLIDPRLRS</sequence>
<feature type="domain" description="ABC transmembrane type-1" evidence="8">
    <location>
        <begin position="96"/>
        <end position="301"/>
    </location>
</feature>
<keyword evidence="3" id="KW-1003">Cell membrane</keyword>
<evidence type="ECO:0000313" key="9">
    <source>
        <dbReference type="EMBL" id="ROQ02033.1"/>
    </source>
</evidence>
<dbReference type="GO" id="GO:0005886">
    <property type="term" value="C:plasma membrane"/>
    <property type="evidence" value="ECO:0007669"/>
    <property type="project" value="UniProtKB-SubCell"/>
</dbReference>
<dbReference type="CDD" id="cd06261">
    <property type="entry name" value="TM_PBP2"/>
    <property type="match status" value="1"/>
</dbReference>
<dbReference type="AlphaFoldDB" id="A0A3N1ME80"/>
<dbReference type="RefSeq" id="WP_123688735.1">
    <property type="nucleotide sequence ID" value="NZ_AP019700.1"/>
</dbReference>
<dbReference type="Proteomes" id="UP000278222">
    <property type="component" value="Unassembled WGS sequence"/>
</dbReference>
<dbReference type="EMBL" id="RJKX01000011">
    <property type="protein sequence ID" value="ROQ02033.1"/>
    <property type="molecule type" value="Genomic_DNA"/>
</dbReference>
<evidence type="ECO:0000259" key="8">
    <source>
        <dbReference type="PROSITE" id="PS50928"/>
    </source>
</evidence>
<feature type="transmembrane region" description="Helical" evidence="7">
    <location>
        <begin position="135"/>
        <end position="159"/>
    </location>
</feature>
<name>A0A3N1ME80_9PROT</name>
<proteinExistence type="inferred from homology"/>
<comment type="similarity">
    <text evidence="7">Belongs to the binding-protein-dependent transport system permease family.</text>
</comment>
<dbReference type="OrthoDB" id="9778910at2"/>
<keyword evidence="2 7" id="KW-0813">Transport</keyword>
<feature type="transmembrane region" description="Helical" evidence="7">
    <location>
        <begin position="179"/>
        <end position="201"/>
    </location>
</feature>
<evidence type="ECO:0000256" key="6">
    <source>
        <dbReference type="ARBA" id="ARBA00023136"/>
    </source>
</evidence>
<evidence type="ECO:0000256" key="5">
    <source>
        <dbReference type="ARBA" id="ARBA00022989"/>
    </source>
</evidence>
<keyword evidence="5 7" id="KW-1133">Transmembrane helix</keyword>
<dbReference type="PANTHER" id="PTHR43163">
    <property type="entry name" value="DIPEPTIDE TRANSPORT SYSTEM PERMEASE PROTEIN DPPB-RELATED"/>
    <property type="match status" value="1"/>
</dbReference>
<dbReference type="InterPro" id="IPR045621">
    <property type="entry name" value="BPD_transp_1_N"/>
</dbReference>
<keyword evidence="6 7" id="KW-0472">Membrane</keyword>
<protein>
    <submittedName>
        <fullName evidence="9">Peptide/nickel transport system permease protein</fullName>
    </submittedName>
</protein>
<evidence type="ECO:0000256" key="4">
    <source>
        <dbReference type="ARBA" id="ARBA00022692"/>
    </source>
</evidence>
<feature type="transmembrane region" description="Helical" evidence="7">
    <location>
        <begin position="282"/>
        <end position="308"/>
    </location>
</feature>
<evidence type="ECO:0000256" key="1">
    <source>
        <dbReference type="ARBA" id="ARBA00004651"/>
    </source>
</evidence>
<evidence type="ECO:0000256" key="7">
    <source>
        <dbReference type="RuleBase" id="RU363032"/>
    </source>
</evidence>
<comment type="subcellular location">
    <subcellularLocation>
        <location evidence="1 7">Cell membrane</location>
        <topology evidence="1 7">Multi-pass membrane protein</topology>
    </subcellularLocation>
</comment>
<dbReference type="Pfam" id="PF00528">
    <property type="entry name" value="BPD_transp_1"/>
    <property type="match status" value="1"/>
</dbReference>
<dbReference type="InterPro" id="IPR000515">
    <property type="entry name" value="MetI-like"/>
</dbReference>
<keyword evidence="10" id="KW-1185">Reference proteome</keyword>